<feature type="compositionally biased region" description="Basic residues" evidence="1">
    <location>
        <begin position="59"/>
        <end position="71"/>
    </location>
</feature>
<dbReference type="EMBL" id="JAYMGO010000010">
    <property type="protein sequence ID" value="KAL1266546.1"/>
    <property type="molecule type" value="Genomic_DNA"/>
</dbReference>
<feature type="region of interest" description="Disordered" evidence="1">
    <location>
        <begin position="59"/>
        <end position="89"/>
    </location>
</feature>
<gene>
    <name evidence="2" type="ORF">QQF64_002221</name>
</gene>
<dbReference type="Proteomes" id="UP001558613">
    <property type="component" value="Unassembled WGS sequence"/>
</dbReference>
<comment type="caution">
    <text evidence="2">The sequence shown here is derived from an EMBL/GenBank/DDBJ whole genome shotgun (WGS) entry which is preliminary data.</text>
</comment>
<sequence>MQNQWIESPSYSDHPLYFPIGQGLFYVHGALINSAPFQHSTGPTTKHYRPHHSKTCVTRSHSHTRFHKHTHNCSPPGWAENEGDSAHSG</sequence>
<proteinExistence type="predicted"/>
<organism evidence="2 3">
    <name type="scientific">Cirrhinus molitorella</name>
    <name type="common">mud carp</name>
    <dbReference type="NCBI Taxonomy" id="172907"/>
    <lineage>
        <taxon>Eukaryota</taxon>
        <taxon>Metazoa</taxon>
        <taxon>Chordata</taxon>
        <taxon>Craniata</taxon>
        <taxon>Vertebrata</taxon>
        <taxon>Euteleostomi</taxon>
        <taxon>Actinopterygii</taxon>
        <taxon>Neopterygii</taxon>
        <taxon>Teleostei</taxon>
        <taxon>Ostariophysi</taxon>
        <taxon>Cypriniformes</taxon>
        <taxon>Cyprinidae</taxon>
        <taxon>Labeoninae</taxon>
        <taxon>Labeonini</taxon>
        <taxon>Cirrhinus</taxon>
    </lineage>
</organism>
<reference evidence="2 3" key="1">
    <citation type="submission" date="2023-09" db="EMBL/GenBank/DDBJ databases">
        <authorList>
            <person name="Wang M."/>
        </authorList>
    </citation>
    <scope>NUCLEOTIDE SEQUENCE [LARGE SCALE GENOMIC DNA]</scope>
    <source>
        <strain evidence="2">GT-2023</strain>
        <tissue evidence="2">Liver</tissue>
    </source>
</reference>
<accession>A0ABR3MPJ5</accession>
<evidence type="ECO:0000313" key="2">
    <source>
        <dbReference type="EMBL" id="KAL1266546.1"/>
    </source>
</evidence>
<keyword evidence="3" id="KW-1185">Reference proteome</keyword>
<evidence type="ECO:0000313" key="3">
    <source>
        <dbReference type="Proteomes" id="UP001558613"/>
    </source>
</evidence>
<protein>
    <submittedName>
        <fullName evidence="2">Uncharacterized protein</fullName>
    </submittedName>
</protein>
<name>A0ABR3MPJ5_9TELE</name>
<evidence type="ECO:0000256" key="1">
    <source>
        <dbReference type="SAM" id="MobiDB-lite"/>
    </source>
</evidence>